<sequence length="543" mass="60981">MHRCLSIVEVQRAIFREVYHQPASKDRLTLARLARTCRAFNGAALDVLWATLESFAILVQCLPRDLWRIDVVEKTLRLRRPMSLKDWEIFYKYSIRVRCVSRVVEPERAKGCTNLGGDVIFALSNSPTYRPLIPFLRELHWDKPNKKYASLLRLLLTPSLEKLTLKASGSQLRSPEVSILTSMCTACPSLRTLCIFSRVPFSQFLDTQGEKILSEAILYLHSLESLVCPALDEAAIVHLSRLPWLTDLSMELRPDFKSNDLTSLASPAFGSIYSLTLTASSLATLTSFLELMQITPSWVSFTVMEAPTADALRLFFLVLVNACSSARLSQISLCVQGQRYALLQPEQITFSTLQSLLALPNIISFELDIPCAILLDDTGLTTLAKHWPILNELSINPKRGWGTSNRITHQGLLNLLSHCPQLGHFSLCVDFSDIDVDTSHLLGSRPGNGVTHDMCVSAGFVTSTIKNPIVIAAFLSDICPRMFSVKDSWGDNPTMSEEDTEDMEIYRRRWEEVEGLVPAFAAVRQQCLEWYRKETTVEDAASM</sequence>
<reference evidence="2" key="2">
    <citation type="submission" date="2015-01" db="EMBL/GenBank/DDBJ databases">
        <title>Evolutionary Origins and Diversification of the Mycorrhizal Mutualists.</title>
        <authorList>
            <consortium name="DOE Joint Genome Institute"/>
            <consortium name="Mycorrhizal Genomics Consortium"/>
            <person name="Kohler A."/>
            <person name="Kuo A."/>
            <person name="Nagy L.G."/>
            <person name="Floudas D."/>
            <person name="Copeland A."/>
            <person name="Barry K.W."/>
            <person name="Cichocki N."/>
            <person name="Veneault-Fourrey C."/>
            <person name="LaButti K."/>
            <person name="Lindquist E.A."/>
            <person name="Lipzen A."/>
            <person name="Lundell T."/>
            <person name="Morin E."/>
            <person name="Murat C."/>
            <person name="Riley R."/>
            <person name="Ohm R."/>
            <person name="Sun H."/>
            <person name="Tunlid A."/>
            <person name="Henrissat B."/>
            <person name="Grigoriev I.V."/>
            <person name="Hibbett D.S."/>
            <person name="Martin F."/>
        </authorList>
    </citation>
    <scope>NUCLEOTIDE SEQUENCE [LARGE SCALE GENOMIC DNA]</scope>
    <source>
        <strain evidence="2">ATCC 200175</strain>
    </source>
</reference>
<organism evidence="1 2">
    <name type="scientific">Paxillus involutus ATCC 200175</name>
    <dbReference type="NCBI Taxonomy" id="664439"/>
    <lineage>
        <taxon>Eukaryota</taxon>
        <taxon>Fungi</taxon>
        <taxon>Dikarya</taxon>
        <taxon>Basidiomycota</taxon>
        <taxon>Agaricomycotina</taxon>
        <taxon>Agaricomycetes</taxon>
        <taxon>Agaricomycetidae</taxon>
        <taxon>Boletales</taxon>
        <taxon>Paxilineae</taxon>
        <taxon>Paxillaceae</taxon>
        <taxon>Paxillus</taxon>
    </lineage>
</organism>
<keyword evidence="2" id="KW-1185">Reference proteome</keyword>
<evidence type="ECO:0000313" key="2">
    <source>
        <dbReference type="Proteomes" id="UP000053647"/>
    </source>
</evidence>
<evidence type="ECO:0000313" key="1">
    <source>
        <dbReference type="EMBL" id="KIJ14703.1"/>
    </source>
</evidence>
<dbReference type="OrthoDB" id="3255541at2759"/>
<gene>
    <name evidence="1" type="ORF">PAXINDRAFT_12529</name>
</gene>
<dbReference type="InterPro" id="IPR032675">
    <property type="entry name" value="LRR_dom_sf"/>
</dbReference>
<name>A0A0C9TWT4_PAXIN</name>
<reference evidence="1 2" key="1">
    <citation type="submission" date="2014-06" db="EMBL/GenBank/DDBJ databases">
        <authorList>
            <consortium name="DOE Joint Genome Institute"/>
            <person name="Kuo A."/>
            <person name="Kohler A."/>
            <person name="Nagy L.G."/>
            <person name="Floudas D."/>
            <person name="Copeland A."/>
            <person name="Barry K.W."/>
            <person name="Cichocki N."/>
            <person name="Veneault-Fourrey C."/>
            <person name="LaButti K."/>
            <person name="Lindquist E.A."/>
            <person name="Lipzen A."/>
            <person name="Lundell T."/>
            <person name="Morin E."/>
            <person name="Murat C."/>
            <person name="Sun H."/>
            <person name="Tunlid A."/>
            <person name="Henrissat B."/>
            <person name="Grigoriev I.V."/>
            <person name="Hibbett D.S."/>
            <person name="Martin F."/>
            <person name="Nordberg H.P."/>
            <person name="Cantor M.N."/>
            <person name="Hua S.X."/>
        </authorList>
    </citation>
    <scope>NUCLEOTIDE SEQUENCE [LARGE SCALE GENOMIC DNA]</scope>
    <source>
        <strain evidence="1 2">ATCC 200175</strain>
    </source>
</reference>
<accession>A0A0C9TWT4</accession>
<dbReference type="Gene3D" id="3.80.10.10">
    <property type="entry name" value="Ribonuclease Inhibitor"/>
    <property type="match status" value="1"/>
</dbReference>
<dbReference type="HOGENOM" id="CLU_021164_0_0_1"/>
<dbReference type="Proteomes" id="UP000053647">
    <property type="component" value="Unassembled WGS sequence"/>
</dbReference>
<dbReference type="EMBL" id="KN819341">
    <property type="protein sequence ID" value="KIJ14703.1"/>
    <property type="molecule type" value="Genomic_DNA"/>
</dbReference>
<protein>
    <submittedName>
        <fullName evidence="1">Unplaced genomic scaffold PAXINscaffold_19, whole genome shotgun sequence</fullName>
    </submittedName>
</protein>
<dbReference type="AlphaFoldDB" id="A0A0C9TWT4"/>
<proteinExistence type="predicted"/>